<evidence type="ECO:0000256" key="1">
    <source>
        <dbReference type="SAM" id="SignalP"/>
    </source>
</evidence>
<feature type="signal peptide" evidence="1">
    <location>
        <begin position="1"/>
        <end position="29"/>
    </location>
</feature>
<sequence>MIPKTTTLRFIQTSGRLLLLCFCLAAAAAAAAAVAAAAAAAAAARGNERRFTSSQLESQQTLGVVSCRQIPTKSLASIARRPDR</sequence>
<evidence type="ECO:0000313" key="2">
    <source>
        <dbReference type="EMBL" id="TNN51767.1"/>
    </source>
</evidence>
<accession>A0A4Z2GDX7</accession>
<organism evidence="2 3">
    <name type="scientific">Liparis tanakae</name>
    <name type="common">Tanaka's snailfish</name>
    <dbReference type="NCBI Taxonomy" id="230148"/>
    <lineage>
        <taxon>Eukaryota</taxon>
        <taxon>Metazoa</taxon>
        <taxon>Chordata</taxon>
        <taxon>Craniata</taxon>
        <taxon>Vertebrata</taxon>
        <taxon>Euteleostomi</taxon>
        <taxon>Actinopterygii</taxon>
        <taxon>Neopterygii</taxon>
        <taxon>Teleostei</taxon>
        <taxon>Neoteleostei</taxon>
        <taxon>Acanthomorphata</taxon>
        <taxon>Eupercaria</taxon>
        <taxon>Perciformes</taxon>
        <taxon>Cottioidei</taxon>
        <taxon>Cottales</taxon>
        <taxon>Liparidae</taxon>
        <taxon>Liparis</taxon>
    </lineage>
</organism>
<dbReference type="AlphaFoldDB" id="A0A4Z2GDX7"/>
<proteinExistence type="predicted"/>
<keyword evidence="3" id="KW-1185">Reference proteome</keyword>
<comment type="caution">
    <text evidence="2">The sequence shown here is derived from an EMBL/GenBank/DDBJ whole genome shotgun (WGS) entry which is preliminary data.</text>
</comment>
<name>A0A4Z2GDX7_9TELE</name>
<protein>
    <recommendedName>
        <fullName evidence="4">Secreted protein</fullName>
    </recommendedName>
</protein>
<dbReference type="EMBL" id="SRLO01000571">
    <property type="protein sequence ID" value="TNN51767.1"/>
    <property type="molecule type" value="Genomic_DNA"/>
</dbReference>
<reference evidence="2 3" key="1">
    <citation type="submission" date="2019-03" db="EMBL/GenBank/DDBJ databases">
        <title>First draft genome of Liparis tanakae, snailfish: a comprehensive survey of snailfish specific genes.</title>
        <authorList>
            <person name="Kim W."/>
            <person name="Song I."/>
            <person name="Jeong J.-H."/>
            <person name="Kim D."/>
            <person name="Kim S."/>
            <person name="Ryu S."/>
            <person name="Song J.Y."/>
            <person name="Lee S.K."/>
        </authorList>
    </citation>
    <scope>NUCLEOTIDE SEQUENCE [LARGE SCALE GENOMIC DNA]</scope>
    <source>
        <tissue evidence="2">Muscle</tissue>
    </source>
</reference>
<keyword evidence="1" id="KW-0732">Signal</keyword>
<gene>
    <name evidence="2" type="ORF">EYF80_038058</name>
</gene>
<evidence type="ECO:0000313" key="3">
    <source>
        <dbReference type="Proteomes" id="UP000314294"/>
    </source>
</evidence>
<feature type="chain" id="PRO_5021285305" description="Secreted protein" evidence="1">
    <location>
        <begin position="30"/>
        <end position="84"/>
    </location>
</feature>
<dbReference type="Proteomes" id="UP000314294">
    <property type="component" value="Unassembled WGS sequence"/>
</dbReference>
<evidence type="ECO:0008006" key="4">
    <source>
        <dbReference type="Google" id="ProtNLM"/>
    </source>
</evidence>